<dbReference type="CDD" id="cd04301">
    <property type="entry name" value="NAT_SF"/>
    <property type="match status" value="1"/>
</dbReference>
<dbReference type="InterPro" id="IPR000182">
    <property type="entry name" value="GNAT_dom"/>
</dbReference>
<accession>A0A2G3PHE1</accession>
<dbReference type="AlphaFoldDB" id="A0A2G3PHE1"/>
<dbReference type="RefSeq" id="WP_023961176.1">
    <property type="nucleotide sequence ID" value="NZ_JBIVQH010000001.1"/>
</dbReference>
<feature type="domain" description="N-acetyltransferase" evidence="1">
    <location>
        <begin position="100"/>
        <end position="197"/>
    </location>
</feature>
<organism evidence="2 3">
    <name type="scientific">Williamsia marianensis</name>
    <dbReference type="NCBI Taxonomy" id="85044"/>
    <lineage>
        <taxon>Bacteria</taxon>
        <taxon>Bacillati</taxon>
        <taxon>Actinomycetota</taxon>
        <taxon>Actinomycetes</taxon>
        <taxon>Mycobacteriales</taxon>
        <taxon>Nocardiaceae</taxon>
        <taxon>Williamsia</taxon>
    </lineage>
</organism>
<dbReference type="SUPFAM" id="SSF55729">
    <property type="entry name" value="Acyl-CoA N-acyltransferases (Nat)"/>
    <property type="match status" value="1"/>
</dbReference>
<dbReference type="InterPro" id="IPR013757">
    <property type="entry name" value="Topo_IIA_A_a_sf"/>
</dbReference>
<dbReference type="GO" id="GO:0003677">
    <property type="term" value="F:DNA binding"/>
    <property type="evidence" value="ECO:0007669"/>
    <property type="project" value="InterPro"/>
</dbReference>
<dbReference type="EMBL" id="PEBD01000010">
    <property type="protein sequence ID" value="PHV65229.1"/>
    <property type="molecule type" value="Genomic_DNA"/>
</dbReference>
<gene>
    <name evidence="2" type="ORF">CSW57_15575</name>
</gene>
<evidence type="ECO:0000313" key="2">
    <source>
        <dbReference type="EMBL" id="PHV65229.1"/>
    </source>
</evidence>
<dbReference type="GO" id="GO:0003918">
    <property type="term" value="F:DNA topoisomerase type II (double strand cut, ATP-hydrolyzing) activity"/>
    <property type="evidence" value="ECO:0007669"/>
    <property type="project" value="InterPro"/>
</dbReference>
<dbReference type="GO" id="GO:0005524">
    <property type="term" value="F:ATP binding"/>
    <property type="evidence" value="ECO:0007669"/>
    <property type="project" value="InterPro"/>
</dbReference>
<proteinExistence type="predicted"/>
<reference evidence="2 3" key="1">
    <citation type="submission" date="2017-10" db="EMBL/GenBank/DDBJ databases">
        <title>The draft genome sequence of Williamsia sp. BULT 1.1 isolated from the semi-arid grassland soils from South Africa.</title>
        <authorList>
            <person name="Kabwe M.H."/>
            <person name="Govender N."/>
            <person name="Mutseka Lunga P."/>
            <person name="Vikram S."/>
            <person name="Makhalanyane T.P."/>
        </authorList>
    </citation>
    <scope>NUCLEOTIDE SEQUENCE [LARGE SCALE GENOMIC DNA]</scope>
    <source>
        <strain evidence="2 3">BULT 1.1</strain>
    </source>
</reference>
<keyword evidence="2" id="KW-0808">Transferase</keyword>
<dbReference type="GO" id="GO:0016747">
    <property type="term" value="F:acyltransferase activity, transferring groups other than amino-acyl groups"/>
    <property type="evidence" value="ECO:0007669"/>
    <property type="project" value="InterPro"/>
</dbReference>
<dbReference type="InterPro" id="IPR016181">
    <property type="entry name" value="Acyl_CoA_acyltransferase"/>
</dbReference>
<dbReference type="Proteomes" id="UP000225108">
    <property type="component" value="Unassembled WGS sequence"/>
</dbReference>
<evidence type="ECO:0000313" key="3">
    <source>
        <dbReference type="Proteomes" id="UP000225108"/>
    </source>
</evidence>
<evidence type="ECO:0000259" key="1">
    <source>
        <dbReference type="Pfam" id="PF13302"/>
    </source>
</evidence>
<dbReference type="Gene3D" id="1.10.268.10">
    <property type="entry name" value="Topoisomerase, domain 3"/>
    <property type="match status" value="1"/>
</dbReference>
<comment type="caution">
    <text evidence="2">The sequence shown here is derived from an EMBL/GenBank/DDBJ whole genome shotgun (WGS) entry which is preliminary data.</text>
</comment>
<name>A0A2G3PHE1_WILMA</name>
<dbReference type="Gene3D" id="3.40.630.30">
    <property type="match status" value="1"/>
</dbReference>
<dbReference type="Pfam" id="PF13302">
    <property type="entry name" value="Acetyltransf_3"/>
    <property type="match status" value="1"/>
</dbReference>
<protein>
    <submittedName>
        <fullName evidence="2">N-acetyltransferase</fullName>
    </submittedName>
</protein>
<sequence>MTDPDRAATRRDITAALEAAFERRHEVLDAIVEAEDRSAAVSAIANLLSVPTIGAEAVLGMSFDRLTVSARRANAAELEDLNSKLTFTQTERPAATAETLTLRPFDDSDADLFAARTSDVGAAGDGSGTPASGIDDEIAAARSRMKAEEAVWLVAVEGDDKVGIVFGELSGGEVDVRIWIAPEHRKRGFGTAALRRSRSELAAYFPGVPMVVRAPSS</sequence>